<dbReference type="Gene3D" id="3.40.50.300">
    <property type="entry name" value="P-loop containing nucleotide triphosphate hydrolases"/>
    <property type="match status" value="2"/>
</dbReference>
<dbReference type="SMART" id="SM00487">
    <property type="entry name" value="DEXDc"/>
    <property type="match status" value="1"/>
</dbReference>
<dbReference type="PROSITE" id="PS51061">
    <property type="entry name" value="R3H"/>
    <property type="match status" value="1"/>
</dbReference>
<feature type="compositionally biased region" description="Polar residues" evidence="6">
    <location>
        <begin position="395"/>
        <end position="406"/>
    </location>
</feature>
<dbReference type="SMART" id="SM00847">
    <property type="entry name" value="HA2"/>
    <property type="match status" value="1"/>
</dbReference>
<evidence type="ECO:0000313" key="12">
    <source>
        <dbReference type="Proteomes" id="UP001359485"/>
    </source>
</evidence>
<dbReference type="InterPro" id="IPR011545">
    <property type="entry name" value="DEAD/DEAH_box_helicase_dom"/>
</dbReference>
<dbReference type="SUPFAM" id="SSF52540">
    <property type="entry name" value="P-loop containing nucleoside triphosphate hydrolases"/>
    <property type="match status" value="2"/>
</dbReference>
<feature type="repeat" description="ANK" evidence="5">
    <location>
        <begin position="467"/>
        <end position="499"/>
    </location>
</feature>
<sequence>MPKKEKSNLKEAISEHVRIAVDVAIKNFLLSEQSELEFPSSLSAPERAHVHRLAFKHGLCSKSRGKRSNRFLTVYKREGSTIVQADAHFQLSRQSRQIVYNLLNKFPLTNRERQDLLPQTERDRIINPDSREINRALGRLPAGMAQVPPPPGCNQVLHGFRQTLPIWSQRDEIIRTIISNQVCIIQGETGSGKTTQVPQFILEHCRVTSKRCRMIVTEPRRIAVVNVCERVCLERDEKIGQNVGYQIRLESRISPMTVLTFCTSGVLLRTLMCGESSIANVTHIILDEVHERDKFCDFLLIVLRDLLIKFRNLHLILLSATLDTEIFSKYFNNCPVVNVPGRMFPVKEYFLEDVLKQTNYMTKAMVKVKKELKAKNLQKENLEKWQASINGLKTETVSVPNETPQPAASDENQDLLPDKSDLEPALADEMDKAIADAFLTGTEDAMTQLLYLILSENVSADYQHSQTAMTPLMVAAARNALNVIEQLLLLGANIWIKASNDKTALDWANLLGHKDAAELIQSYSDQSVPPVDDTSLAPTNETSISEEDKELLEVYHSSFNDENIDVDLLMALLIQIHCTQPKGAILVFLAGYDDIVTVRERIIAEDKKMSEHMKYIIYTLHSNMQTGEQRKVFKATPHNVRKIILSTNIAETSLNIDDVIYVIDSGKMKEKSFDPLTNVSGLKKVWISQACAVQRKGRAGRTQPGICYHLFSSVRYGAMEAQSTPELFRVPLQELCLHSKLLAPPNTPIAEFLSKAIEPPPFLVTRSAVQHLKTIDALDTWEDLTELGLHLLDLPVEPRLGKMLMYGCVLKCLDPILTIVCCLAYKDPFILPAEPRQKRELHLVRQKFAAGSFSDHMVLLRAFQAWQQARGSGWEKTFCEKNFISAATMEMVTGTRAQLLAQLRASGFVRSRPPGDIRDLNSNSENWAVVKAALCAGLYPNLARVDREQAVLRTKKECKVQFHSTSTIRELPKNLEKSVEQLSTKTVERLPTDWVMYEELGRMGRFCHLRTCTLVSPLTVAIFSGPSRLPLESVCEAEVYRPDGVIEPDSDSETEEKTDVHKSTLKIDDWVLFKIDTEAAQLALQLRQKWHSLFLRKMKSPGKPWLPLDDAVVKTVVSVLSAEEQALNLTQPQGVGQRPRPCNIEHVKDDDFFSTNQNLLLTNSDRKGGKKTNGNQTPNSPASSQCGEGNDSKANFGGFVGQQLSNKKYFVIKAQSIKAIDNFVTKKMWTFAPNTERKINRALKDGKEVYIMFSVQGSGNFQGTAKLSNATGQSINSNQIPLQWVKRGNIPFQATRHLFNPLNENRRVQSSRDGQELEANVGAALCSLWDKPCLNKLYGPNPLEESQEPNRLIRGFQPHPAYDGQFYQRNQK</sequence>
<dbReference type="InterPro" id="IPR014001">
    <property type="entry name" value="Helicase_ATP-bd"/>
</dbReference>
<dbReference type="InterPro" id="IPR036770">
    <property type="entry name" value="Ankyrin_rpt-contain_sf"/>
</dbReference>
<dbReference type="PROSITE" id="PS51192">
    <property type="entry name" value="HELICASE_ATP_BIND_1"/>
    <property type="match status" value="1"/>
</dbReference>
<dbReference type="InterPro" id="IPR059023">
    <property type="entry name" value="RNA_hel_CTD"/>
</dbReference>
<dbReference type="SUPFAM" id="SSF48403">
    <property type="entry name" value="Ankyrin repeat"/>
    <property type="match status" value="1"/>
</dbReference>
<evidence type="ECO:0000256" key="1">
    <source>
        <dbReference type="ARBA" id="ARBA00022741"/>
    </source>
</evidence>
<keyword evidence="1" id="KW-0547">Nucleotide-binding</keyword>
<protein>
    <recommendedName>
        <fullName evidence="13">RNA helicase</fullName>
    </recommendedName>
</protein>
<evidence type="ECO:0000259" key="7">
    <source>
        <dbReference type="PROSITE" id="PS50882"/>
    </source>
</evidence>
<evidence type="ECO:0000259" key="10">
    <source>
        <dbReference type="PROSITE" id="PS51194"/>
    </source>
</evidence>
<dbReference type="Pfam" id="PF26026">
    <property type="entry name" value="RNA_hel_CTD"/>
    <property type="match status" value="1"/>
</dbReference>
<dbReference type="PROSITE" id="PS50882">
    <property type="entry name" value="YTH"/>
    <property type="match status" value="1"/>
</dbReference>
<evidence type="ECO:0000313" key="11">
    <source>
        <dbReference type="EMBL" id="KAK6631494.1"/>
    </source>
</evidence>
<dbReference type="Gene3D" id="3.10.590.10">
    <property type="entry name" value="ph1033 like domains"/>
    <property type="match status" value="1"/>
</dbReference>
<proteinExistence type="predicted"/>
<name>A0ABR1AYR2_POLSC</name>
<feature type="domain" description="Helicase ATP-binding" evidence="9">
    <location>
        <begin position="174"/>
        <end position="340"/>
    </location>
</feature>
<dbReference type="Gene3D" id="3.30.1370.50">
    <property type="entry name" value="R3H-like domain"/>
    <property type="match status" value="1"/>
</dbReference>
<feature type="region of interest" description="Disordered" evidence="6">
    <location>
        <begin position="395"/>
        <end position="419"/>
    </location>
</feature>
<dbReference type="PANTHER" id="PTHR18934:SF213">
    <property type="entry name" value="3'-5' RNA HELICASE YTHDC2"/>
    <property type="match status" value="1"/>
</dbReference>
<feature type="compositionally biased region" description="Polar residues" evidence="6">
    <location>
        <begin position="1172"/>
        <end position="1187"/>
    </location>
</feature>
<dbReference type="InterPro" id="IPR001374">
    <property type="entry name" value="R3H_dom"/>
</dbReference>
<dbReference type="CDD" id="cd21134">
    <property type="entry name" value="YTH"/>
    <property type="match status" value="1"/>
</dbReference>
<evidence type="ECO:0008006" key="13">
    <source>
        <dbReference type="Google" id="ProtNLM"/>
    </source>
</evidence>
<dbReference type="Proteomes" id="UP001359485">
    <property type="component" value="Unassembled WGS sequence"/>
</dbReference>
<evidence type="ECO:0000259" key="9">
    <source>
        <dbReference type="PROSITE" id="PS51192"/>
    </source>
</evidence>
<dbReference type="InterPro" id="IPR007275">
    <property type="entry name" value="YTH_domain"/>
</dbReference>
<organism evidence="11 12">
    <name type="scientific">Polyplax serrata</name>
    <name type="common">Common mouse louse</name>
    <dbReference type="NCBI Taxonomy" id="468196"/>
    <lineage>
        <taxon>Eukaryota</taxon>
        <taxon>Metazoa</taxon>
        <taxon>Ecdysozoa</taxon>
        <taxon>Arthropoda</taxon>
        <taxon>Hexapoda</taxon>
        <taxon>Insecta</taxon>
        <taxon>Pterygota</taxon>
        <taxon>Neoptera</taxon>
        <taxon>Paraneoptera</taxon>
        <taxon>Psocodea</taxon>
        <taxon>Troctomorpha</taxon>
        <taxon>Phthiraptera</taxon>
        <taxon>Anoplura</taxon>
        <taxon>Polyplacidae</taxon>
        <taxon>Polyplax</taxon>
    </lineage>
</organism>
<dbReference type="Gene3D" id="1.20.120.1080">
    <property type="match status" value="1"/>
</dbReference>
<evidence type="ECO:0000259" key="8">
    <source>
        <dbReference type="PROSITE" id="PS51061"/>
    </source>
</evidence>
<evidence type="ECO:0000256" key="4">
    <source>
        <dbReference type="ARBA" id="ARBA00022840"/>
    </source>
</evidence>
<evidence type="ECO:0000256" key="6">
    <source>
        <dbReference type="SAM" id="MobiDB-lite"/>
    </source>
</evidence>
<dbReference type="Pfam" id="PF00270">
    <property type="entry name" value="DEAD"/>
    <property type="match status" value="1"/>
</dbReference>
<dbReference type="Gene3D" id="1.25.40.20">
    <property type="entry name" value="Ankyrin repeat-containing domain"/>
    <property type="match status" value="1"/>
</dbReference>
<dbReference type="PROSITE" id="PS51194">
    <property type="entry name" value="HELICASE_CTER"/>
    <property type="match status" value="1"/>
</dbReference>
<dbReference type="SMART" id="SM00490">
    <property type="entry name" value="HELICc"/>
    <property type="match status" value="1"/>
</dbReference>
<dbReference type="CDD" id="cd18791">
    <property type="entry name" value="SF2_C_RHA"/>
    <property type="match status" value="1"/>
</dbReference>
<dbReference type="InterPro" id="IPR027417">
    <property type="entry name" value="P-loop_NTPase"/>
</dbReference>
<gene>
    <name evidence="11" type="ORF">RUM44_006021</name>
</gene>
<dbReference type="SUPFAM" id="SSF82708">
    <property type="entry name" value="R3H domain"/>
    <property type="match status" value="1"/>
</dbReference>
<dbReference type="Pfam" id="PF04146">
    <property type="entry name" value="YTH"/>
    <property type="match status" value="1"/>
</dbReference>
<evidence type="ECO:0000256" key="3">
    <source>
        <dbReference type="ARBA" id="ARBA00022806"/>
    </source>
</evidence>
<dbReference type="InterPro" id="IPR048333">
    <property type="entry name" value="HA2_WH"/>
</dbReference>
<keyword evidence="2" id="KW-0378">Hydrolase</keyword>
<evidence type="ECO:0000256" key="2">
    <source>
        <dbReference type="ARBA" id="ARBA00022801"/>
    </source>
</evidence>
<comment type="caution">
    <text evidence="11">The sequence shown here is derived from an EMBL/GenBank/DDBJ whole genome shotgun (WGS) entry which is preliminary data.</text>
</comment>
<dbReference type="SMART" id="SM00393">
    <property type="entry name" value="R3H"/>
    <property type="match status" value="1"/>
</dbReference>
<dbReference type="InterPro" id="IPR002110">
    <property type="entry name" value="Ankyrin_rpt"/>
</dbReference>
<feature type="domain" description="R3H" evidence="8">
    <location>
        <begin position="15"/>
        <end position="78"/>
    </location>
</feature>
<dbReference type="PROSITE" id="PS50088">
    <property type="entry name" value="ANK_REPEAT"/>
    <property type="match status" value="1"/>
</dbReference>
<keyword evidence="5" id="KW-0040">ANK repeat</keyword>
<dbReference type="InterPro" id="IPR001650">
    <property type="entry name" value="Helicase_C-like"/>
</dbReference>
<keyword evidence="12" id="KW-1185">Reference proteome</keyword>
<keyword evidence="4" id="KW-0067">ATP-binding</keyword>
<dbReference type="Pfam" id="PF01424">
    <property type="entry name" value="R3H"/>
    <property type="match status" value="1"/>
</dbReference>
<feature type="region of interest" description="Disordered" evidence="6">
    <location>
        <begin position="1162"/>
        <end position="1190"/>
    </location>
</feature>
<accession>A0ABR1AYR2</accession>
<keyword evidence="3" id="KW-0347">Helicase</keyword>
<dbReference type="InterPro" id="IPR007502">
    <property type="entry name" value="Helicase-assoc_dom"/>
</dbReference>
<dbReference type="Pfam" id="PF04408">
    <property type="entry name" value="WHD_HA2"/>
    <property type="match status" value="1"/>
</dbReference>
<dbReference type="EMBL" id="JAWJWF010000006">
    <property type="protein sequence ID" value="KAK6631494.1"/>
    <property type="molecule type" value="Genomic_DNA"/>
</dbReference>
<feature type="domain" description="Helicase C-terminal" evidence="10">
    <location>
        <begin position="568"/>
        <end position="743"/>
    </location>
</feature>
<feature type="region of interest" description="Disordered" evidence="6">
    <location>
        <begin position="1345"/>
        <end position="1372"/>
    </location>
</feature>
<dbReference type="PANTHER" id="PTHR18934">
    <property type="entry name" value="ATP-DEPENDENT RNA HELICASE"/>
    <property type="match status" value="1"/>
</dbReference>
<evidence type="ECO:0000256" key="5">
    <source>
        <dbReference type="PROSITE-ProRule" id="PRU00023"/>
    </source>
</evidence>
<dbReference type="Pfam" id="PF21010">
    <property type="entry name" value="HA2_C"/>
    <property type="match status" value="1"/>
</dbReference>
<dbReference type="InterPro" id="IPR011709">
    <property type="entry name" value="DEAD-box_helicase_OB_fold"/>
</dbReference>
<feature type="domain" description="YTH" evidence="7">
    <location>
        <begin position="1207"/>
        <end position="1329"/>
    </location>
</feature>
<dbReference type="PROSITE" id="PS50297">
    <property type="entry name" value="ANK_REP_REGION"/>
    <property type="match status" value="1"/>
</dbReference>
<dbReference type="InterPro" id="IPR036867">
    <property type="entry name" value="R3H_dom_sf"/>
</dbReference>
<dbReference type="Pfam" id="PF07717">
    <property type="entry name" value="OB_NTP_bind"/>
    <property type="match status" value="1"/>
</dbReference>
<dbReference type="Pfam" id="PF00271">
    <property type="entry name" value="Helicase_C"/>
    <property type="match status" value="1"/>
</dbReference>
<reference evidence="11 12" key="1">
    <citation type="submission" date="2023-09" db="EMBL/GenBank/DDBJ databases">
        <title>Genomes of two closely related lineages of the louse Polyplax serrata with different host specificities.</title>
        <authorList>
            <person name="Martinu J."/>
            <person name="Tarabai H."/>
            <person name="Stefka J."/>
            <person name="Hypsa V."/>
        </authorList>
    </citation>
    <scope>NUCLEOTIDE SEQUENCE [LARGE SCALE GENOMIC DNA]</scope>
    <source>
        <strain evidence="11">98ZLc_SE</strain>
    </source>
</reference>
<dbReference type="Pfam" id="PF12796">
    <property type="entry name" value="Ank_2"/>
    <property type="match status" value="1"/>
</dbReference>